<keyword evidence="4 8" id="KW-1133">Transmembrane helix</keyword>
<dbReference type="PROSITE" id="PS51758">
    <property type="entry name" value="LETM1_RBD"/>
    <property type="match status" value="1"/>
</dbReference>
<evidence type="ECO:0000256" key="4">
    <source>
        <dbReference type="ARBA" id="ARBA00022989"/>
    </source>
</evidence>
<feature type="transmembrane region" description="Helical" evidence="8">
    <location>
        <begin position="164"/>
        <end position="187"/>
    </location>
</feature>
<reference evidence="11" key="1">
    <citation type="submission" date="2025-08" db="UniProtKB">
        <authorList>
            <consortium name="RefSeq"/>
        </authorList>
    </citation>
    <scope>IDENTIFICATION</scope>
</reference>
<evidence type="ECO:0000256" key="3">
    <source>
        <dbReference type="ARBA" id="ARBA00022792"/>
    </source>
</evidence>
<organism evidence="10 11">
    <name type="scientific">Hydra vulgaris</name>
    <name type="common">Hydra</name>
    <name type="synonym">Hydra attenuata</name>
    <dbReference type="NCBI Taxonomy" id="6087"/>
    <lineage>
        <taxon>Eukaryota</taxon>
        <taxon>Metazoa</taxon>
        <taxon>Cnidaria</taxon>
        <taxon>Hydrozoa</taxon>
        <taxon>Hydroidolina</taxon>
        <taxon>Anthoathecata</taxon>
        <taxon>Aplanulata</taxon>
        <taxon>Hydridae</taxon>
        <taxon>Hydra</taxon>
    </lineage>
</organism>
<keyword evidence="2 8" id="KW-0812">Transmembrane</keyword>
<dbReference type="GeneID" id="100199731"/>
<evidence type="ECO:0000313" key="11">
    <source>
        <dbReference type="RefSeq" id="XP_065651961.1"/>
    </source>
</evidence>
<proteinExistence type="predicted"/>
<evidence type="ECO:0000256" key="1">
    <source>
        <dbReference type="ARBA" id="ARBA00004434"/>
    </source>
</evidence>
<dbReference type="Proteomes" id="UP001652625">
    <property type="component" value="Chromosome 04"/>
</dbReference>
<gene>
    <name evidence="11" type="primary">LOC100199731</name>
</gene>
<evidence type="ECO:0000256" key="5">
    <source>
        <dbReference type="ARBA" id="ARBA00023128"/>
    </source>
</evidence>
<evidence type="ECO:0000256" key="7">
    <source>
        <dbReference type="PROSITE-ProRule" id="PRU01094"/>
    </source>
</evidence>
<accession>A0ABM4BS28</accession>
<dbReference type="InterPro" id="IPR044202">
    <property type="entry name" value="LETM1/MDM38-like"/>
</dbReference>
<evidence type="ECO:0000256" key="2">
    <source>
        <dbReference type="ARBA" id="ARBA00022692"/>
    </source>
</evidence>
<dbReference type="PANTHER" id="PTHR14009:SF13">
    <property type="entry name" value="LETM1 DOMAIN-CONTAINING PROTEIN 1"/>
    <property type="match status" value="1"/>
</dbReference>
<keyword evidence="3" id="KW-0999">Mitochondrion inner membrane</keyword>
<dbReference type="Pfam" id="PF07766">
    <property type="entry name" value="LETM1_RBD"/>
    <property type="match status" value="1"/>
</dbReference>
<dbReference type="InterPro" id="IPR033122">
    <property type="entry name" value="LETM1-like_RBD"/>
</dbReference>
<evidence type="ECO:0000259" key="9">
    <source>
        <dbReference type="PROSITE" id="PS51758"/>
    </source>
</evidence>
<evidence type="ECO:0000313" key="10">
    <source>
        <dbReference type="Proteomes" id="UP001652625"/>
    </source>
</evidence>
<sequence>MASCSFFRDARVSLLHYSKFLQGKNYFKINKIRCISDQCFHHIYFQFPPSHLKYQSRYLSFDRKFNQNRFLYTGHANFVENEGQYKEKDTTKSDTEIKNISRYQKFKSIVKSFGLGCSALLTDVKIALQIRRKLGLHKYQENLSAISRDELLHMRQTRKDVAKTFPVAMLFMVPFLGYAAPIIAYFYPRQLLSQQFWHPDQKEEFLLEEYEKRSQYYIPLIKEVGVISKEINNKQLLQFCLEVLDGKHPENKELLQFHGVFSQHEELSLNKMTRYHLVKLCQCWLIPTGWFLPRWYLVNSLRKRISHLHEDDTLILRDGIDELTPSCIEHAVHVRGLDELSLCIDAQRLWLTDWIQLSSNVGKIKTKRIMKEFIDRKTVGVGDHVTFLAHCAVFKAANFESAIMKKHKLETAVIKEDKLEHKFDNVITDVNKNL</sequence>
<feature type="domain" description="Letm1 RBD" evidence="9">
    <location>
        <begin position="205"/>
        <end position="434"/>
    </location>
</feature>
<comment type="subcellular location">
    <subcellularLocation>
        <location evidence="1">Mitochondrion inner membrane</location>
        <topology evidence="1">Single-pass membrane protein</topology>
    </subcellularLocation>
</comment>
<evidence type="ECO:0000256" key="6">
    <source>
        <dbReference type="ARBA" id="ARBA00023136"/>
    </source>
</evidence>
<dbReference type="RefSeq" id="XP_065651961.1">
    <property type="nucleotide sequence ID" value="XM_065795889.1"/>
</dbReference>
<dbReference type="PANTHER" id="PTHR14009">
    <property type="entry name" value="LEUCINE ZIPPER-EF-HAND CONTAINING TRANSMEMBRANE PROTEIN"/>
    <property type="match status" value="1"/>
</dbReference>
<evidence type="ECO:0000256" key="8">
    <source>
        <dbReference type="SAM" id="Phobius"/>
    </source>
</evidence>
<keyword evidence="5 7" id="KW-0496">Mitochondrion</keyword>
<keyword evidence="10" id="KW-1185">Reference proteome</keyword>
<name>A0ABM4BS28_HYDVU</name>
<keyword evidence="6 8" id="KW-0472">Membrane</keyword>
<protein>
    <submittedName>
        <fullName evidence="11">LETM1 domain-containing protein 1 isoform X3</fullName>
    </submittedName>
</protein>